<dbReference type="InParanoid" id="A0A6I8U409"/>
<dbReference type="Proteomes" id="UP000008820">
    <property type="component" value="Chromosome 2"/>
</dbReference>
<evidence type="ECO:0000313" key="2">
    <source>
        <dbReference type="Proteomes" id="UP000008820"/>
    </source>
</evidence>
<accession>A0A6I8U409</accession>
<reference evidence="1" key="2">
    <citation type="submission" date="2020-05" db="UniProtKB">
        <authorList>
            <consortium name="EnsemblMetazoa"/>
        </authorList>
    </citation>
    <scope>IDENTIFICATION</scope>
    <source>
        <strain evidence="1">LVP_AGWG</strain>
    </source>
</reference>
<gene>
    <name evidence="1" type="primary">110675780</name>
</gene>
<reference evidence="1 2" key="1">
    <citation type="submission" date="2017-06" db="EMBL/GenBank/DDBJ databases">
        <title>Aedes aegypti genome working group (AGWG) sequencing and assembly.</title>
        <authorList>
            <consortium name="Aedes aegypti Genome Working Group (AGWG)"/>
            <person name="Matthews B.J."/>
        </authorList>
    </citation>
    <scope>NUCLEOTIDE SEQUENCE [LARGE SCALE GENOMIC DNA]</scope>
    <source>
        <strain evidence="1 2">LVP_AGWG</strain>
    </source>
</reference>
<keyword evidence="2" id="KW-1185">Reference proteome</keyword>
<dbReference type="OrthoDB" id="7759946at2759"/>
<sequence length="353" mass="40348">MDLSGSPRLVSLKIDMDDMDYFENQDIADDEEEYLDVNHEEEEDEQKLFRFTVQIYSRNFKGHKKGPSVGKVSINCNTVEETMELLWNSCESHIRREVIFDTASGIGTEQYAAHWAEATTPTIEEIDKFLTFQDKFSKRTYKPAQFIEKPEKLQKFLDKEINVFVYAFSESVTSANMYDTLRIQLLKPEERDRAGAASNQAVSELVTELKKLHKASYISQDVNWAVWASFLFTKDALERDELKHQGPPQHLIHLFKSVPTASSRVLSCTRNDIKIAQNVNGGFKEELDKLTKELDQVCVIVSSMKLRLTALRTMQATNESVLFDVSGSMEVSEDVFGAELATQVEDCLDMDHL</sequence>
<evidence type="ECO:0000313" key="1">
    <source>
        <dbReference type="EnsemblMetazoa" id="AAEL026041-PA"/>
    </source>
</evidence>
<name>A0A6I8U409_AEDAE</name>
<proteinExistence type="predicted"/>
<organism evidence="1 2">
    <name type="scientific">Aedes aegypti</name>
    <name type="common">Yellowfever mosquito</name>
    <name type="synonym">Culex aegypti</name>
    <dbReference type="NCBI Taxonomy" id="7159"/>
    <lineage>
        <taxon>Eukaryota</taxon>
        <taxon>Metazoa</taxon>
        <taxon>Ecdysozoa</taxon>
        <taxon>Arthropoda</taxon>
        <taxon>Hexapoda</taxon>
        <taxon>Insecta</taxon>
        <taxon>Pterygota</taxon>
        <taxon>Neoptera</taxon>
        <taxon>Endopterygota</taxon>
        <taxon>Diptera</taxon>
        <taxon>Nematocera</taxon>
        <taxon>Culicoidea</taxon>
        <taxon>Culicidae</taxon>
        <taxon>Culicinae</taxon>
        <taxon>Aedini</taxon>
        <taxon>Aedes</taxon>
        <taxon>Stegomyia</taxon>
    </lineage>
</organism>
<dbReference type="AlphaFoldDB" id="A0A6I8U409"/>
<protein>
    <submittedName>
        <fullName evidence="1">Uncharacterized protein</fullName>
    </submittedName>
</protein>
<dbReference type="EnsemblMetazoa" id="AAEL026041-RA">
    <property type="protein sequence ID" value="AAEL026041-PA"/>
    <property type="gene ID" value="AAEL026041"/>
</dbReference>